<dbReference type="GO" id="GO:0036064">
    <property type="term" value="C:ciliary basal body"/>
    <property type="evidence" value="ECO:0007669"/>
    <property type="project" value="TreeGrafter"/>
</dbReference>
<comment type="similarity">
    <text evidence="6">Belongs to the CCDC61 family.</text>
</comment>
<dbReference type="InterPro" id="IPR049733">
    <property type="entry name" value="CCDC61_N"/>
</dbReference>
<dbReference type="AlphaFoldDB" id="A0AAW2HIC4"/>
<feature type="compositionally biased region" description="Basic and acidic residues" evidence="11">
    <location>
        <begin position="295"/>
        <end position="308"/>
    </location>
</feature>
<feature type="compositionally biased region" description="Polar residues" evidence="11">
    <location>
        <begin position="362"/>
        <end position="372"/>
    </location>
</feature>
<evidence type="ECO:0000256" key="7">
    <source>
        <dbReference type="ARBA" id="ARBA00040683"/>
    </source>
</evidence>
<evidence type="ECO:0000256" key="5">
    <source>
        <dbReference type="ARBA" id="ARBA00023273"/>
    </source>
</evidence>
<feature type="compositionally biased region" description="Basic and acidic residues" evidence="11">
    <location>
        <begin position="373"/>
        <end position="387"/>
    </location>
</feature>
<keyword evidence="3 10" id="KW-0175">Coiled coil</keyword>
<evidence type="ECO:0000313" key="12">
    <source>
        <dbReference type="EMBL" id="KAL0269554.1"/>
    </source>
</evidence>
<evidence type="ECO:0000256" key="10">
    <source>
        <dbReference type="SAM" id="Coils"/>
    </source>
</evidence>
<evidence type="ECO:0000256" key="8">
    <source>
        <dbReference type="ARBA" id="ARBA00041518"/>
    </source>
</evidence>
<reference evidence="12" key="1">
    <citation type="journal article" date="2024" name="Gigascience">
        <title>Chromosome-level genome of the poultry shaft louse Menopon gallinae provides insight into the host-switching and adaptive evolution of parasitic lice.</title>
        <authorList>
            <person name="Xu Y."/>
            <person name="Ma L."/>
            <person name="Liu S."/>
            <person name="Liang Y."/>
            <person name="Liu Q."/>
            <person name="He Z."/>
            <person name="Tian L."/>
            <person name="Duan Y."/>
            <person name="Cai W."/>
            <person name="Li H."/>
            <person name="Song F."/>
        </authorList>
    </citation>
    <scope>NUCLEOTIDE SEQUENCE</scope>
    <source>
        <strain evidence="12">Cailab_2023a</strain>
    </source>
</reference>
<evidence type="ECO:0000256" key="6">
    <source>
        <dbReference type="ARBA" id="ARBA00038217"/>
    </source>
</evidence>
<accession>A0AAW2HIC4</accession>
<evidence type="ECO:0000256" key="1">
    <source>
        <dbReference type="ARBA" id="ARBA00004120"/>
    </source>
</evidence>
<evidence type="ECO:0000256" key="3">
    <source>
        <dbReference type="ARBA" id="ARBA00023054"/>
    </source>
</evidence>
<dbReference type="PANTHER" id="PTHR22691:SF1">
    <property type="entry name" value="CENTROSOMAL PROTEIN CCDC61"/>
    <property type="match status" value="1"/>
</dbReference>
<name>A0AAW2HIC4_9NEOP</name>
<dbReference type="EMBL" id="JARGDH010000004">
    <property type="protein sequence ID" value="KAL0269554.1"/>
    <property type="molecule type" value="Genomic_DNA"/>
</dbReference>
<evidence type="ECO:0000256" key="11">
    <source>
        <dbReference type="SAM" id="MobiDB-lite"/>
    </source>
</evidence>
<comment type="caution">
    <text evidence="12">The sequence shown here is derived from an EMBL/GenBank/DDBJ whole genome shotgun (WGS) entry which is preliminary data.</text>
</comment>
<dbReference type="CDD" id="cd22284">
    <property type="entry name" value="HD_CCDC61_N"/>
    <property type="match status" value="1"/>
</dbReference>
<protein>
    <recommendedName>
        <fullName evidence="7">Centrosomal protein CCDC61</fullName>
    </recommendedName>
    <alternativeName>
        <fullName evidence="8">Coiled-coil domain-containing protein 61</fullName>
    </alternativeName>
    <alternativeName>
        <fullName evidence="9">VFL3 homolog</fullName>
    </alternativeName>
</protein>
<organism evidence="12">
    <name type="scientific">Menopon gallinae</name>
    <name type="common">poultry shaft louse</name>
    <dbReference type="NCBI Taxonomy" id="328185"/>
    <lineage>
        <taxon>Eukaryota</taxon>
        <taxon>Metazoa</taxon>
        <taxon>Ecdysozoa</taxon>
        <taxon>Arthropoda</taxon>
        <taxon>Hexapoda</taxon>
        <taxon>Insecta</taxon>
        <taxon>Pterygota</taxon>
        <taxon>Neoptera</taxon>
        <taxon>Paraneoptera</taxon>
        <taxon>Psocodea</taxon>
        <taxon>Troctomorpha</taxon>
        <taxon>Phthiraptera</taxon>
        <taxon>Amblycera</taxon>
        <taxon>Menoponidae</taxon>
        <taxon>Menopon</taxon>
    </lineage>
</organism>
<comment type="subcellular location">
    <subcellularLocation>
        <location evidence="1">Cytoplasm</location>
        <location evidence="1">Cytoskeleton</location>
        <location evidence="1">Cilium basal body</location>
    </subcellularLocation>
</comment>
<evidence type="ECO:0000256" key="9">
    <source>
        <dbReference type="ARBA" id="ARBA00042326"/>
    </source>
</evidence>
<feature type="compositionally biased region" description="Basic and acidic residues" evidence="11">
    <location>
        <begin position="435"/>
        <end position="450"/>
    </location>
</feature>
<dbReference type="PANTHER" id="PTHR22691">
    <property type="entry name" value="YEAST SPT2-RELATED"/>
    <property type="match status" value="1"/>
</dbReference>
<gene>
    <name evidence="12" type="ORF">PYX00_007247</name>
</gene>
<feature type="compositionally biased region" description="Basic and acidic residues" evidence="11">
    <location>
        <begin position="345"/>
        <end position="359"/>
    </location>
</feature>
<feature type="region of interest" description="Disordered" evidence="11">
    <location>
        <begin position="329"/>
        <end position="457"/>
    </location>
</feature>
<feature type="region of interest" description="Disordered" evidence="11">
    <location>
        <begin position="274"/>
        <end position="309"/>
    </location>
</feature>
<evidence type="ECO:0000256" key="4">
    <source>
        <dbReference type="ARBA" id="ARBA00023212"/>
    </source>
</evidence>
<feature type="coiled-coil region" evidence="10">
    <location>
        <begin position="217"/>
        <end position="262"/>
    </location>
</feature>
<evidence type="ECO:0000256" key="2">
    <source>
        <dbReference type="ARBA" id="ARBA00022490"/>
    </source>
</evidence>
<keyword evidence="5" id="KW-0966">Cell projection</keyword>
<keyword evidence="2" id="KW-0963">Cytoplasm</keyword>
<proteinExistence type="inferred from homology"/>
<sequence length="491" mass="56578">MNEPFQLVTNCTFKGKDYLVQMCVLSSKKLELTVTDKLMAEDWQCEYDASYIEALTHKTGNFKNFDVFVMMLKSGLLRTSDSITLDLLTIEDLEELRNKKIINSHPGSRFIQAGNLNKRYLILTYTVEFDRIHYPLPLDYCGPPDPAVLQGNIRRLEAEVQKLRQRNNGNLSRSDAAETRKLKEKIDHLLEDNSFLSSEIRRLNKILSKTAKPAKTNQILQNTLKRLEEQVMQERNNFHHTIWKLRDENRLLKLQIEEYKTTERHLKLRLRNASKYSVQKGQRRAAPGSRSPEQCSDKRRTVGGERSESQLTCRAISSWNSTALAKPVEKRLENKIRSRSSSESGVDKSEKLGLRDAKMSKQRLSTKQASRKSSVDRSRNSSCEKRTNVQTEAIRPIPGKSRPCRVRRDSSVGSDTRTGRQSRESSVSSRTSSRHSRDSHFSRRGSGDKFYKHRSSSKTYYTDHDELKFSVSDLESRIHALQKILSEGLNF</sequence>
<keyword evidence="4" id="KW-0206">Cytoskeleton</keyword>